<keyword evidence="1" id="KW-1133">Transmembrane helix</keyword>
<keyword evidence="3" id="KW-1185">Reference proteome</keyword>
<dbReference type="Proteomes" id="UP001319921">
    <property type="component" value="Chromosome"/>
</dbReference>
<accession>A0AAQ4CW09</accession>
<keyword evidence="1" id="KW-0812">Transmembrane</keyword>
<protein>
    <submittedName>
        <fullName evidence="2">Uncharacterized protein</fullName>
    </submittedName>
</protein>
<feature type="transmembrane region" description="Helical" evidence="1">
    <location>
        <begin position="162"/>
        <end position="192"/>
    </location>
</feature>
<reference evidence="2 3" key="1">
    <citation type="journal article" date="2022" name="Microbiol. Resour. Announc.">
        <title>Complete Genome Sequence of the Hyperthermophilic and Acidophilic Archaeon Saccharolobus caldissimus Strain HS-3T.</title>
        <authorList>
            <person name="Sakai H.D."/>
            <person name="Kurosawa N."/>
        </authorList>
    </citation>
    <scope>NUCLEOTIDE SEQUENCE [LARGE SCALE GENOMIC DNA]</scope>
    <source>
        <strain evidence="2 3">JCM32116</strain>
    </source>
</reference>
<dbReference type="RefSeq" id="WP_229570638.1">
    <property type="nucleotide sequence ID" value="NZ_AP025226.1"/>
</dbReference>
<organism evidence="2 3">
    <name type="scientific">Saccharolobus caldissimus</name>
    <dbReference type="NCBI Taxonomy" id="1702097"/>
    <lineage>
        <taxon>Archaea</taxon>
        <taxon>Thermoproteota</taxon>
        <taxon>Thermoprotei</taxon>
        <taxon>Sulfolobales</taxon>
        <taxon>Sulfolobaceae</taxon>
        <taxon>Saccharolobus</taxon>
    </lineage>
</organism>
<evidence type="ECO:0000313" key="3">
    <source>
        <dbReference type="Proteomes" id="UP001319921"/>
    </source>
</evidence>
<feature type="transmembrane region" description="Helical" evidence="1">
    <location>
        <begin position="130"/>
        <end position="150"/>
    </location>
</feature>
<dbReference type="EMBL" id="AP025226">
    <property type="protein sequence ID" value="BDB99990.1"/>
    <property type="molecule type" value="Genomic_DNA"/>
</dbReference>
<name>A0AAQ4CW09_9CREN</name>
<keyword evidence="1" id="KW-0472">Membrane</keyword>
<feature type="transmembrane region" description="Helical" evidence="1">
    <location>
        <begin position="12"/>
        <end position="33"/>
    </location>
</feature>
<feature type="transmembrane region" description="Helical" evidence="1">
    <location>
        <begin position="73"/>
        <end position="93"/>
    </location>
</feature>
<feature type="transmembrane region" description="Helical" evidence="1">
    <location>
        <begin position="105"/>
        <end position="124"/>
    </location>
</feature>
<sequence length="275" mass="30862">MLKISRNLLVAGILALILSFLFYIFGDIVFLIYHNIKFSHSYLLNLYFSSVLVDIIFAIIGIIIFAILSLVSLWGGILGIASSISYIILNLYFLYILEHQINFHFILLFSLLYLISYIIIFAKIFHFNKIAGILGTLGVLFGFMRVFLLYDLIVLSRPVGRSLIVITSILAYINIISHVLYGVGLIIGTIILDSVIFQNTGEALIKFHSQIQGNIKSISLNGVNQALTFFPSYVTLGNNSIEAKFLNINSKENSAIIILDNGYSINVKLKTYSNR</sequence>
<evidence type="ECO:0000313" key="2">
    <source>
        <dbReference type="EMBL" id="BDB99990.1"/>
    </source>
</evidence>
<evidence type="ECO:0000256" key="1">
    <source>
        <dbReference type="SAM" id="Phobius"/>
    </source>
</evidence>
<dbReference type="GeneID" id="68867731"/>
<gene>
    <name evidence="2" type="ORF">SACC_30070</name>
</gene>
<proteinExistence type="predicted"/>
<dbReference type="KEGG" id="scas:SACC_30070"/>
<feature type="transmembrane region" description="Helical" evidence="1">
    <location>
        <begin position="45"/>
        <end position="67"/>
    </location>
</feature>
<dbReference type="AlphaFoldDB" id="A0AAQ4CW09"/>